<reference evidence="5 6" key="1">
    <citation type="submission" date="2020-08" db="EMBL/GenBank/DDBJ databases">
        <title>Genomic Encyclopedia of Type Strains, Phase IV (KMG-V): Genome sequencing to study the core and pangenomes of soil and plant-associated prokaryotes.</title>
        <authorList>
            <person name="Whitman W."/>
        </authorList>
    </citation>
    <scope>NUCLEOTIDE SEQUENCE [LARGE SCALE GENOMIC DNA]</scope>
    <source>
        <strain evidence="5 6">MP601</strain>
    </source>
</reference>
<dbReference type="Gene3D" id="1.10.10.60">
    <property type="entry name" value="Homeodomain-like"/>
    <property type="match status" value="1"/>
</dbReference>
<keyword evidence="2 5" id="KW-0238">DNA-binding</keyword>
<dbReference type="PANTHER" id="PTHR43280">
    <property type="entry name" value="ARAC-FAMILY TRANSCRIPTIONAL REGULATOR"/>
    <property type="match status" value="1"/>
</dbReference>
<evidence type="ECO:0000313" key="5">
    <source>
        <dbReference type="EMBL" id="MBB6125932.1"/>
    </source>
</evidence>
<dbReference type="SMART" id="SM00342">
    <property type="entry name" value="HTH_ARAC"/>
    <property type="match status" value="1"/>
</dbReference>
<evidence type="ECO:0000256" key="2">
    <source>
        <dbReference type="ARBA" id="ARBA00023125"/>
    </source>
</evidence>
<comment type="caution">
    <text evidence="5">The sequence shown here is derived from an EMBL/GenBank/DDBJ whole genome shotgun (WGS) entry which is preliminary data.</text>
</comment>
<proteinExistence type="predicted"/>
<dbReference type="GO" id="GO:0003700">
    <property type="term" value="F:DNA-binding transcription factor activity"/>
    <property type="evidence" value="ECO:0007669"/>
    <property type="project" value="InterPro"/>
</dbReference>
<dbReference type="SUPFAM" id="SSF46689">
    <property type="entry name" value="Homeodomain-like"/>
    <property type="match status" value="1"/>
</dbReference>
<evidence type="ECO:0000313" key="6">
    <source>
        <dbReference type="Proteomes" id="UP000548326"/>
    </source>
</evidence>
<dbReference type="InterPro" id="IPR046532">
    <property type="entry name" value="DUF6597"/>
</dbReference>
<organism evidence="5 6">
    <name type="scientific">Mucilaginibacter lappiensis</name>
    <dbReference type="NCBI Taxonomy" id="354630"/>
    <lineage>
        <taxon>Bacteria</taxon>
        <taxon>Pseudomonadati</taxon>
        <taxon>Bacteroidota</taxon>
        <taxon>Sphingobacteriia</taxon>
        <taxon>Sphingobacteriales</taxon>
        <taxon>Sphingobacteriaceae</taxon>
        <taxon>Mucilaginibacter</taxon>
    </lineage>
</organism>
<keyword evidence="1" id="KW-0805">Transcription regulation</keyword>
<dbReference type="Pfam" id="PF20240">
    <property type="entry name" value="DUF6597"/>
    <property type="match status" value="1"/>
</dbReference>
<name>A0A841J6G3_9SPHI</name>
<evidence type="ECO:0000256" key="3">
    <source>
        <dbReference type="ARBA" id="ARBA00023163"/>
    </source>
</evidence>
<dbReference type="PANTHER" id="PTHR43280:SF2">
    <property type="entry name" value="HTH-TYPE TRANSCRIPTIONAL REGULATOR EXSA"/>
    <property type="match status" value="1"/>
</dbReference>
<keyword evidence="3" id="KW-0804">Transcription</keyword>
<protein>
    <submittedName>
        <fullName evidence="5">AraC-like DNA-binding protein</fullName>
    </submittedName>
</protein>
<feature type="domain" description="HTH araC/xylS-type" evidence="4">
    <location>
        <begin position="176"/>
        <end position="274"/>
    </location>
</feature>
<dbReference type="AlphaFoldDB" id="A0A841J6G3"/>
<accession>A0A841J6G3</accession>
<sequence length="284" mass="32861">MPINYLKKIQLGEFNADGYKVNPSTELESVIEGFYVFARDPKDNTHLIFNDGFPVLVFLPSREDTVNVTGQNGAFEIKAAWASAGSIKNVYIKYNNNNSDPIFIVRFYPGAFYRLFGSDALYFRYNPVAPFEYIARNNNFSIKGFFEHNSIEEKVAFVETYVQHSFTEIDTPETLHKTLNYIHKIKGKSTVRNVTHDAGVNYKWLERSFVQHIGLLPKEYIQLQRFIHAYLELVGNEDVNLMRIAISNGYYDANHFLKDFKAYTGKTPLEYLKFQSHADLRQIS</sequence>
<dbReference type="GO" id="GO:0043565">
    <property type="term" value="F:sequence-specific DNA binding"/>
    <property type="evidence" value="ECO:0007669"/>
    <property type="project" value="InterPro"/>
</dbReference>
<dbReference type="InterPro" id="IPR009057">
    <property type="entry name" value="Homeodomain-like_sf"/>
</dbReference>
<dbReference type="InterPro" id="IPR018060">
    <property type="entry name" value="HTH_AraC"/>
</dbReference>
<evidence type="ECO:0000256" key="1">
    <source>
        <dbReference type="ARBA" id="ARBA00023015"/>
    </source>
</evidence>
<dbReference type="Proteomes" id="UP000548326">
    <property type="component" value="Unassembled WGS sequence"/>
</dbReference>
<dbReference type="EMBL" id="JACHCA010000001">
    <property type="protein sequence ID" value="MBB6125932.1"/>
    <property type="molecule type" value="Genomic_DNA"/>
</dbReference>
<dbReference type="RefSeq" id="WP_183584843.1">
    <property type="nucleotide sequence ID" value="NZ_JACHCA010000001.1"/>
</dbReference>
<dbReference type="Pfam" id="PF12833">
    <property type="entry name" value="HTH_18"/>
    <property type="match status" value="1"/>
</dbReference>
<evidence type="ECO:0000259" key="4">
    <source>
        <dbReference type="PROSITE" id="PS01124"/>
    </source>
</evidence>
<dbReference type="PROSITE" id="PS01124">
    <property type="entry name" value="HTH_ARAC_FAMILY_2"/>
    <property type="match status" value="1"/>
</dbReference>
<gene>
    <name evidence="5" type="ORF">HDF22_000033</name>
</gene>